<evidence type="ECO:0000256" key="1">
    <source>
        <dbReference type="ARBA" id="ARBA00004123"/>
    </source>
</evidence>
<sequence>MEPEIKRARVNSPAEIVPEVDVEAEEVEVDVRKLVKQLEKSVNNNLKLRAKHADQPENFVDSEVDLDECILNLSTLAASPQLFPELIRLGTVNTVIGLLAHENNDICADTVNLLNDLFSQGEEAEEEGFVMQLAEAFLKSNGPAALSSCLSRFGEDEDGTRSVYNALSVIENLLEMKPDISQGILQQPKLRQFLVNGVKKDRPHSSIKQYCAELLAMLAQNDDGCKKLILSDGGIDTILECIGDMRKRDPESEDERETILDLFNILCSAMFIDEAKTLLLKAEGIQLMLILLKRRKWLRSQCLKLIDFSINGRKDGCKIFIDAGGLGVVFSFLMKVKGKERTTVEESLLSIIVELLRRTDGPDFERAVWKLEENSYEKLWRVTAILAQAAVDLQPYGDLEYSDRLDNGLYRAQLAAKCIALVCTKETNKPIASEMLKEVSLELNDVRTNLEELISNIDDDDEEAKSEKEFAAKLIEAVR</sequence>
<dbReference type="Gene3D" id="1.25.10.10">
    <property type="entry name" value="Leucine-rich Repeat Variant"/>
    <property type="match status" value="1"/>
</dbReference>
<dbReference type="SUPFAM" id="SSF48371">
    <property type="entry name" value="ARM repeat"/>
    <property type="match status" value="1"/>
</dbReference>
<evidence type="ECO:0000259" key="7">
    <source>
        <dbReference type="SMART" id="SM01156"/>
    </source>
</evidence>
<feature type="coiled-coil region" evidence="6">
    <location>
        <begin position="436"/>
        <end position="463"/>
    </location>
</feature>
<evidence type="ECO:0000256" key="4">
    <source>
        <dbReference type="ARBA" id="ARBA00023054"/>
    </source>
</evidence>
<evidence type="ECO:0000256" key="6">
    <source>
        <dbReference type="SAM" id="Coils"/>
    </source>
</evidence>
<organism evidence="9">
    <name type="scientific">Rhodosorus marinus</name>
    <dbReference type="NCBI Taxonomy" id="101924"/>
    <lineage>
        <taxon>Eukaryota</taxon>
        <taxon>Rhodophyta</taxon>
        <taxon>Stylonematophyceae</taxon>
        <taxon>Stylonematales</taxon>
        <taxon>Stylonemataceae</taxon>
        <taxon>Rhodosorus</taxon>
    </lineage>
</organism>
<evidence type="ECO:0000313" key="9">
    <source>
        <dbReference type="EMBL" id="CAE0037711.1"/>
    </source>
</evidence>
<accession>A0A7S2ZEG4</accession>
<dbReference type="Pfam" id="PF08216">
    <property type="entry name" value="CTNNBL"/>
    <property type="match status" value="1"/>
</dbReference>
<keyword evidence="3" id="KW-0677">Repeat</keyword>
<reference evidence="9" key="1">
    <citation type="submission" date="2021-01" db="EMBL/GenBank/DDBJ databases">
        <authorList>
            <person name="Corre E."/>
            <person name="Pelletier E."/>
            <person name="Niang G."/>
            <person name="Scheremetjew M."/>
            <person name="Finn R."/>
            <person name="Kale V."/>
            <person name="Holt S."/>
            <person name="Cochrane G."/>
            <person name="Meng A."/>
            <person name="Brown T."/>
            <person name="Cohen L."/>
        </authorList>
    </citation>
    <scope>NUCLEOTIDE SEQUENCE</scope>
    <source>
        <strain evidence="9">CCMP 769</strain>
    </source>
</reference>
<gene>
    <name evidence="8" type="ORF">RMAR00112_LOCUS5658</name>
    <name evidence="9" type="ORF">RMAR00112_LOCUS5662</name>
</gene>
<dbReference type="InterPro" id="IPR039678">
    <property type="entry name" value="CTNNBL1"/>
</dbReference>
<keyword evidence="2" id="KW-0597">Phosphoprotein</keyword>
<dbReference type="AlphaFoldDB" id="A0A7S2ZEG4"/>
<evidence type="ECO:0000256" key="3">
    <source>
        <dbReference type="ARBA" id="ARBA00022737"/>
    </source>
</evidence>
<dbReference type="InterPro" id="IPR013180">
    <property type="entry name" value="CTNNBL1_N"/>
</dbReference>
<evidence type="ECO:0000313" key="8">
    <source>
        <dbReference type="EMBL" id="CAE0037707.1"/>
    </source>
</evidence>
<evidence type="ECO:0000256" key="5">
    <source>
        <dbReference type="ARBA" id="ARBA00023242"/>
    </source>
</evidence>
<dbReference type="InterPro" id="IPR011989">
    <property type="entry name" value="ARM-like"/>
</dbReference>
<dbReference type="GO" id="GO:0005681">
    <property type="term" value="C:spliceosomal complex"/>
    <property type="evidence" value="ECO:0007669"/>
    <property type="project" value="TreeGrafter"/>
</dbReference>
<dbReference type="PANTHER" id="PTHR14978">
    <property type="entry name" value="BETA-CATENIN-LIKE PROTEIN 1 NUCLEAR ASSOCIATED PROTEIN"/>
    <property type="match status" value="1"/>
</dbReference>
<dbReference type="EMBL" id="HBHW01007457">
    <property type="protein sequence ID" value="CAE0037707.1"/>
    <property type="molecule type" value="Transcribed_RNA"/>
</dbReference>
<evidence type="ECO:0000256" key="2">
    <source>
        <dbReference type="ARBA" id="ARBA00022553"/>
    </source>
</evidence>
<dbReference type="SMART" id="SM01156">
    <property type="entry name" value="DUF1716"/>
    <property type="match status" value="1"/>
</dbReference>
<dbReference type="GO" id="GO:0010467">
    <property type="term" value="P:gene expression"/>
    <property type="evidence" value="ECO:0007669"/>
    <property type="project" value="UniProtKB-ARBA"/>
</dbReference>
<dbReference type="EMBL" id="HBHW01007461">
    <property type="protein sequence ID" value="CAE0037711.1"/>
    <property type="molecule type" value="Transcribed_RNA"/>
</dbReference>
<name>A0A7S2ZEG4_9RHOD</name>
<feature type="domain" description="Beta-catenin-like protein 1 N-terminal" evidence="7">
    <location>
        <begin position="6"/>
        <end position="111"/>
    </location>
</feature>
<proteinExistence type="predicted"/>
<dbReference type="FunFam" id="1.25.10.10:FF:001136">
    <property type="entry name" value="Beta-catenin-like protein 1"/>
    <property type="match status" value="1"/>
</dbReference>
<keyword evidence="5" id="KW-0539">Nucleus</keyword>
<dbReference type="InterPro" id="IPR016024">
    <property type="entry name" value="ARM-type_fold"/>
</dbReference>
<keyword evidence="4 6" id="KW-0175">Coiled coil</keyword>
<protein>
    <recommendedName>
        <fullName evidence="7">Beta-catenin-like protein 1 N-terminal domain-containing protein</fullName>
    </recommendedName>
</protein>
<dbReference type="PANTHER" id="PTHR14978:SF0">
    <property type="entry name" value="BETA-CATENIN-LIKE PROTEIN 1"/>
    <property type="match status" value="1"/>
</dbReference>
<comment type="subcellular location">
    <subcellularLocation>
        <location evidence="1">Nucleus</location>
    </subcellularLocation>
</comment>